<evidence type="ECO:0000256" key="1">
    <source>
        <dbReference type="ARBA" id="ARBA00009508"/>
    </source>
</evidence>
<dbReference type="AlphaFoldDB" id="A0AA88I5T3"/>
<dbReference type="InterPro" id="IPR045294">
    <property type="entry name" value="Complex1_LYR_LYRM1"/>
</dbReference>
<gene>
    <name evidence="4" type="ORF">QYM36_003933</name>
</gene>
<feature type="domain" description="Complex 1 LYR protein" evidence="3">
    <location>
        <begin position="5"/>
        <end position="69"/>
    </location>
</feature>
<comment type="similarity">
    <text evidence="1">Belongs to the complex I LYR family.</text>
</comment>
<dbReference type="Pfam" id="PF05347">
    <property type="entry name" value="Complex1_LYR"/>
    <property type="match status" value="1"/>
</dbReference>
<feature type="region of interest" description="Disordered" evidence="2">
    <location>
        <begin position="78"/>
        <end position="117"/>
    </location>
</feature>
<organism evidence="4 5">
    <name type="scientific">Artemia franciscana</name>
    <name type="common">Brine shrimp</name>
    <name type="synonym">Artemia sanfranciscana</name>
    <dbReference type="NCBI Taxonomy" id="6661"/>
    <lineage>
        <taxon>Eukaryota</taxon>
        <taxon>Metazoa</taxon>
        <taxon>Ecdysozoa</taxon>
        <taxon>Arthropoda</taxon>
        <taxon>Crustacea</taxon>
        <taxon>Branchiopoda</taxon>
        <taxon>Anostraca</taxon>
        <taxon>Artemiidae</taxon>
        <taxon>Artemia</taxon>
    </lineage>
</organism>
<proteinExistence type="inferred from homology"/>
<dbReference type="PANTHER" id="PTHR14273">
    <property type="entry name" value="LYR MOTIF-CONTAINING PROTEIN 1"/>
    <property type="match status" value="1"/>
</dbReference>
<dbReference type="CDD" id="cd20261">
    <property type="entry name" value="Complex1_LYR_LYRM1"/>
    <property type="match status" value="1"/>
</dbReference>
<evidence type="ECO:0000259" key="3">
    <source>
        <dbReference type="Pfam" id="PF05347"/>
    </source>
</evidence>
<dbReference type="PANTHER" id="PTHR14273:SF0">
    <property type="entry name" value="LYR MOTIF-CONTAINING PROTEIN 1"/>
    <property type="match status" value="1"/>
</dbReference>
<dbReference type="EMBL" id="JAVRJZ010000006">
    <property type="protein sequence ID" value="KAK2721788.1"/>
    <property type="molecule type" value="Genomic_DNA"/>
</dbReference>
<name>A0AA88I5T3_ARTSF</name>
<comment type="caution">
    <text evidence="4">The sequence shown here is derived from an EMBL/GenBank/DDBJ whole genome shotgun (WGS) entry which is preliminary data.</text>
</comment>
<reference evidence="4" key="1">
    <citation type="submission" date="2023-07" db="EMBL/GenBank/DDBJ databases">
        <title>Chromosome-level genome assembly of Artemia franciscana.</title>
        <authorList>
            <person name="Jo E."/>
        </authorList>
    </citation>
    <scope>NUCLEOTIDE SEQUENCE</scope>
    <source>
        <tissue evidence="4">Whole body</tissue>
    </source>
</reference>
<evidence type="ECO:0000313" key="5">
    <source>
        <dbReference type="Proteomes" id="UP001187531"/>
    </source>
</evidence>
<dbReference type="InterPro" id="IPR040330">
    <property type="entry name" value="LYRM1"/>
</dbReference>
<dbReference type="GO" id="GO:0005739">
    <property type="term" value="C:mitochondrion"/>
    <property type="evidence" value="ECO:0007669"/>
    <property type="project" value="TreeGrafter"/>
</dbReference>
<protein>
    <recommendedName>
        <fullName evidence="3">Complex 1 LYR protein domain-containing protein</fullName>
    </recommendedName>
</protein>
<evidence type="ECO:0000256" key="2">
    <source>
        <dbReference type="SAM" id="MobiDB-lite"/>
    </source>
</evidence>
<evidence type="ECO:0000313" key="4">
    <source>
        <dbReference type="EMBL" id="KAK2721788.1"/>
    </source>
</evidence>
<dbReference type="Proteomes" id="UP001187531">
    <property type="component" value="Unassembled WGS sequence"/>
</dbReference>
<sequence length="117" mass="13794">MSIRRDVLGLYRRVIGLSKSWTAKDPADTAQEQNYIRDEARKLFRKNKNEEREKEILDLIHEGEARIEMALHYRNPYPRPVNLPPKSYSKKEGKAGRAIEQKKKKSRPIYLKSIDDI</sequence>
<dbReference type="InterPro" id="IPR008011">
    <property type="entry name" value="Complex1_LYR_dom"/>
</dbReference>
<feature type="compositionally biased region" description="Basic and acidic residues" evidence="2">
    <location>
        <begin position="89"/>
        <end position="101"/>
    </location>
</feature>
<keyword evidence="5" id="KW-1185">Reference proteome</keyword>
<accession>A0AA88I5T3</accession>